<proteinExistence type="predicted"/>
<name>A0A1W1Y4F8_9LACT</name>
<reference evidence="9" key="1">
    <citation type="submission" date="2017-04" db="EMBL/GenBank/DDBJ databases">
        <authorList>
            <person name="Varghese N."/>
            <person name="Submissions S."/>
        </authorList>
    </citation>
    <scope>NUCLEOTIDE SEQUENCE [LARGE SCALE GENOMIC DNA]</scope>
    <source>
        <strain evidence="9">DSM 21500</strain>
    </source>
</reference>
<gene>
    <name evidence="8" type="ORF">SAMN04487984_0257</name>
</gene>
<accession>A0A1W1Y4F8</accession>
<feature type="transmembrane region" description="Helical" evidence="6">
    <location>
        <begin position="50"/>
        <end position="71"/>
    </location>
</feature>
<evidence type="ECO:0000256" key="1">
    <source>
        <dbReference type="ARBA" id="ARBA00004651"/>
    </source>
</evidence>
<evidence type="ECO:0000313" key="9">
    <source>
        <dbReference type="Proteomes" id="UP000243884"/>
    </source>
</evidence>
<keyword evidence="4 6" id="KW-1133">Transmembrane helix</keyword>
<dbReference type="PIRSF" id="PIRSF006483">
    <property type="entry name" value="Membrane_protein_YitT"/>
    <property type="match status" value="1"/>
</dbReference>
<evidence type="ECO:0000259" key="7">
    <source>
        <dbReference type="Pfam" id="PF10035"/>
    </source>
</evidence>
<feature type="transmembrane region" description="Helical" evidence="6">
    <location>
        <begin position="78"/>
        <end position="96"/>
    </location>
</feature>
<keyword evidence="5 6" id="KW-0472">Membrane</keyword>
<dbReference type="PANTHER" id="PTHR33545:SF9">
    <property type="entry name" value="UPF0750 MEMBRANE PROTEIN YITE"/>
    <property type="match status" value="1"/>
</dbReference>
<organism evidence="8 9">
    <name type="scientific">Aerococcus suis</name>
    <dbReference type="NCBI Taxonomy" id="371602"/>
    <lineage>
        <taxon>Bacteria</taxon>
        <taxon>Bacillati</taxon>
        <taxon>Bacillota</taxon>
        <taxon>Bacilli</taxon>
        <taxon>Lactobacillales</taxon>
        <taxon>Aerococcaceae</taxon>
        <taxon>Aerococcus</taxon>
    </lineage>
</organism>
<dbReference type="STRING" id="371602.SAMN04487984_0257"/>
<feature type="transmembrane region" description="Helical" evidence="6">
    <location>
        <begin position="12"/>
        <end position="30"/>
    </location>
</feature>
<feature type="transmembrane region" description="Helical" evidence="6">
    <location>
        <begin position="111"/>
        <end position="132"/>
    </location>
</feature>
<evidence type="ECO:0000256" key="2">
    <source>
        <dbReference type="ARBA" id="ARBA00022475"/>
    </source>
</evidence>
<sequence length="312" mass="33824">MESLKNINVRQLLLVALGTFLMTTGLYFFIVPDELAGGGTAGITIVLDALIGLPYSVILFIVNMTLLALGIIFVGKDFGGTTLVSIFLYSIFYGMYERLIPIDGPVAEDSIVNLILGITIMAVGMGTVYNAGASTGGTDILGKIINMYTPIPFAMSVMIVDLIVLMFVMLMFGIDRGLYASIGILLNSQIVDKIMSGGNVKFQVTIISEHGSAINDFILNDLHRATTIYNAKGGYTKTPRVVIITVINRSDMIALKRHLHEVDTRAFLYISTVSEVSGEGFTFNVKQKPILKKPKKKISTKTVSTDESSANS</sequence>
<dbReference type="PANTHER" id="PTHR33545">
    <property type="entry name" value="UPF0750 MEMBRANE PROTEIN YITT-RELATED"/>
    <property type="match status" value="1"/>
</dbReference>
<dbReference type="InterPro" id="IPR019264">
    <property type="entry name" value="DUF2179"/>
</dbReference>
<feature type="domain" description="DUF2179" evidence="7">
    <location>
        <begin position="224"/>
        <end position="278"/>
    </location>
</feature>
<dbReference type="InterPro" id="IPR003740">
    <property type="entry name" value="YitT"/>
</dbReference>
<dbReference type="Proteomes" id="UP000243884">
    <property type="component" value="Unassembled WGS sequence"/>
</dbReference>
<evidence type="ECO:0000256" key="4">
    <source>
        <dbReference type="ARBA" id="ARBA00022989"/>
    </source>
</evidence>
<dbReference type="Pfam" id="PF10035">
    <property type="entry name" value="DUF2179"/>
    <property type="match status" value="1"/>
</dbReference>
<dbReference type="OrthoDB" id="1758221at2"/>
<dbReference type="EMBL" id="FWXK01000001">
    <property type="protein sequence ID" value="SMC30721.1"/>
    <property type="molecule type" value="Genomic_DNA"/>
</dbReference>
<evidence type="ECO:0000256" key="3">
    <source>
        <dbReference type="ARBA" id="ARBA00022692"/>
    </source>
</evidence>
<dbReference type="GO" id="GO:0005886">
    <property type="term" value="C:plasma membrane"/>
    <property type="evidence" value="ECO:0007669"/>
    <property type="project" value="UniProtKB-SubCell"/>
</dbReference>
<keyword evidence="2" id="KW-1003">Cell membrane</keyword>
<feature type="transmembrane region" description="Helical" evidence="6">
    <location>
        <begin position="153"/>
        <end position="174"/>
    </location>
</feature>
<protein>
    <submittedName>
        <fullName evidence="8">Uncharacterized membrane-anchored protein YitT, contains DUF161 and DUF2179 domains</fullName>
    </submittedName>
</protein>
<comment type="subcellular location">
    <subcellularLocation>
        <location evidence="1">Cell membrane</location>
        <topology evidence="1">Multi-pass membrane protein</topology>
    </subcellularLocation>
</comment>
<dbReference type="Gene3D" id="3.30.70.120">
    <property type="match status" value="1"/>
</dbReference>
<keyword evidence="3 6" id="KW-0812">Transmembrane</keyword>
<evidence type="ECO:0000256" key="6">
    <source>
        <dbReference type="SAM" id="Phobius"/>
    </source>
</evidence>
<evidence type="ECO:0000313" key="8">
    <source>
        <dbReference type="EMBL" id="SMC30721.1"/>
    </source>
</evidence>
<dbReference type="CDD" id="cd16380">
    <property type="entry name" value="YitT_C"/>
    <property type="match status" value="1"/>
</dbReference>
<dbReference type="InterPro" id="IPR015867">
    <property type="entry name" value="N-reg_PII/ATP_PRibTrfase_C"/>
</dbReference>
<dbReference type="AlphaFoldDB" id="A0A1W1Y4F8"/>
<dbReference type="RefSeq" id="WP_084097862.1">
    <property type="nucleotide sequence ID" value="NZ_FWXK01000001.1"/>
</dbReference>
<dbReference type="Pfam" id="PF02588">
    <property type="entry name" value="YitT_membrane"/>
    <property type="match status" value="1"/>
</dbReference>
<dbReference type="InterPro" id="IPR051461">
    <property type="entry name" value="UPF0750_membrane"/>
</dbReference>
<evidence type="ECO:0000256" key="5">
    <source>
        <dbReference type="ARBA" id="ARBA00023136"/>
    </source>
</evidence>
<keyword evidence="9" id="KW-1185">Reference proteome</keyword>